<protein>
    <recommendedName>
        <fullName evidence="2">ImpA N-terminal domain-containing protein</fullName>
    </recommendedName>
</protein>
<evidence type="ECO:0000256" key="1">
    <source>
        <dbReference type="SAM" id="MobiDB-lite"/>
    </source>
</evidence>
<evidence type="ECO:0000313" key="3">
    <source>
        <dbReference type="EMBL" id="CAP42787.1"/>
    </source>
</evidence>
<dbReference type="EMBL" id="AM902716">
    <property type="protein sequence ID" value="CAP42787.1"/>
    <property type="molecule type" value="Genomic_DNA"/>
</dbReference>
<dbReference type="NCBIfam" id="TIGR03362">
    <property type="entry name" value="VI_chp_7"/>
    <property type="match status" value="1"/>
</dbReference>
<dbReference type="PANTHER" id="PTHR37024">
    <property type="entry name" value="TYPE VI SECRETION SYSTEM DUF2094 AND IMPA-RELATED DOMAIN PROTEIN"/>
    <property type="match status" value="1"/>
</dbReference>
<reference evidence="3 4" key="1">
    <citation type="journal article" date="2008" name="BMC Genomics">
        <title>The missing link: Bordetella petrii is endowed with both the metabolic versatility of environmental bacteria and virulence traits of pathogenic Bordetellae.</title>
        <authorList>
            <person name="Gross R."/>
            <person name="Guzman C.A."/>
            <person name="Sebaihia M."/>
            <person name="Martins Dos Santos V.A."/>
            <person name="Pieper D.H."/>
            <person name="Koebnik R."/>
            <person name="Lechner M."/>
            <person name="Bartels D."/>
            <person name="Buhrmester J."/>
            <person name="Choudhuri J.V."/>
            <person name="Ebensen T."/>
            <person name="Gaigalat L."/>
            <person name="Herrmann S."/>
            <person name="Khachane A.N."/>
            <person name="Larisch C."/>
            <person name="Link S."/>
            <person name="Linke B."/>
            <person name="Meyer F."/>
            <person name="Mormann S."/>
            <person name="Nakunst D."/>
            <person name="Rueckert C."/>
            <person name="Schneiker-Bekel S."/>
            <person name="Schulze K."/>
            <person name="Vorhoelter F.J."/>
            <person name="Yevsa T."/>
            <person name="Engle J.T."/>
            <person name="Goldman W.E."/>
            <person name="Puehler A."/>
            <person name="Goebel U.B."/>
            <person name="Goesmann A."/>
            <person name="Bloecker H."/>
            <person name="Kaiser O."/>
            <person name="Martinez-Arias R."/>
        </authorList>
    </citation>
    <scope>NUCLEOTIDE SEQUENCE [LARGE SCALE GENOMIC DNA]</scope>
    <source>
        <strain evidence="4">ATCC BAA-461 / DSM 12804 / CCUG 43448 / CIP 107267 / Se-1111R</strain>
    </source>
</reference>
<name>A9IN50_BORPD</name>
<proteinExistence type="predicted"/>
<evidence type="ECO:0000313" key="4">
    <source>
        <dbReference type="Proteomes" id="UP000001225"/>
    </source>
</evidence>
<dbReference type="PANTHER" id="PTHR37024:SF3">
    <property type="entry name" value="TYPE VI SECRETION SYSTEM PROTEIN TSSA"/>
    <property type="match status" value="1"/>
</dbReference>
<dbReference type="KEGG" id="bpt:Bpet2445"/>
<dbReference type="STRING" id="94624.Bpet2445"/>
<accession>A9IN50</accession>
<feature type="domain" description="ImpA N-terminal" evidence="2">
    <location>
        <begin position="13"/>
        <end position="125"/>
    </location>
</feature>
<dbReference type="InterPro" id="IPR017739">
    <property type="entry name" value="T6SS-assoc_VCA0119"/>
</dbReference>
<feature type="region of interest" description="Disordered" evidence="1">
    <location>
        <begin position="1"/>
        <end position="27"/>
    </location>
</feature>
<dbReference type="eggNOG" id="COG3515">
    <property type="taxonomic scope" value="Bacteria"/>
</dbReference>
<keyword evidence="4" id="KW-1185">Reference proteome</keyword>
<sequence>MPTAGFDRNLGASPIRADRPVGDNPRDGETFAAMRAQIDQLTDIHASAVVDWEAVTRLGTQILNEEGKDLSVGAWLTLALLHTRALAGLADGVHVLRDLVATYWDEMSPPAARLRGRRNQIQWLLDQLSERIQDPQAEFAALKPDVHSGLLADWEALDAAWQQHDDEVPAFYGLRAALTNLPVERPAEAAPATPPTGAAAGAPAAASATAMVAPAAAPVAGSDPEAVAEAGLAGLRPLIDWYLQEHPTLPLLYRLNRICAWATLEQAPPVQNGATRLPPPPDQVMVGFEKIAQGGDPEAVIHFAESRLIGHRYWLDLNRASHAALSRLGAKDAALVVAFETGRLLARLPQLAQMKFNDGRPFADPDTQAWLEALGGETPRAAGSADPVAELAAAADADAVAGKLNEALDNLQAAARHAGSQRDNFRLRLAQCALLQRFDARADMRPLLATLIEELDAHRLATWEPDLARQALKLAATVELRYGAPGAGPNESMLARLASLDLRAAWQLSQSTTAAA</sequence>
<organism evidence="3 4">
    <name type="scientific">Bordetella petrii (strain ATCC BAA-461 / DSM 12804 / CCUG 43448 / CIP 107267 / Se-1111R)</name>
    <dbReference type="NCBI Taxonomy" id="340100"/>
    <lineage>
        <taxon>Bacteria</taxon>
        <taxon>Pseudomonadati</taxon>
        <taxon>Pseudomonadota</taxon>
        <taxon>Betaproteobacteria</taxon>
        <taxon>Burkholderiales</taxon>
        <taxon>Alcaligenaceae</taxon>
        <taxon>Bordetella</taxon>
    </lineage>
</organism>
<dbReference type="Pfam" id="PF06812">
    <property type="entry name" value="ImpA_N"/>
    <property type="match status" value="1"/>
</dbReference>
<evidence type="ECO:0000259" key="2">
    <source>
        <dbReference type="Pfam" id="PF06812"/>
    </source>
</evidence>
<feature type="compositionally biased region" description="Basic and acidic residues" evidence="1">
    <location>
        <begin position="16"/>
        <end position="27"/>
    </location>
</feature>
<dbReference type="Proteomes" id="UP000001225">
    <property type="component" value="Chromosome"/>
</dbReference>
<dbReference type="Pfam" id="PF16989">
    <property type="entry name" value="T6SS_VasJ"/>
    <property type="match status" value="1"/>
</dbReference>
<dbReference type="InterPro" id="IPR010657">
    <property type="entry name" value="ImpA_N"/>
</dbReference>
<gene>
    <name evidence="3" type="ordered locus">Bpet2445</name>
</gene>
<dbReference type="AlphaFoldDB" id="A9IN50"/>